<feature type="binding site" evidence="6">
    <location>
        <position position="182"/>
    </location>
    <ligand>
        <name>a divalent metal cation</name>
        <dbReference type="ChEBI" id="CHEBI:60240"/>
        <label>1</label>
    </ligand>
</feature>
<keyword evidence="10" id="KW-1185">Reference proteome</keyword>
<feature type="binding site" evidence="6">
    <location>
        <position position="252"/>
    </location>
    <ligand>
        <name>substrate</name>
    </ligand>
</feature>
<dbReference type="Gene3D" id="3.90.230.10">
    <property type="entry name" value="Creatinase/methionine aminopeptidase superfamily"/>
    <property type="match status" value="1"/>
</dbReference>
<dbReference type="Proteomes" id="UP000018227">
    <property type="component" value="Unassembled WGS sequence"/>
</dbReference>
<dbReference type="PANTHER" id="PTHR43330">
    <property type="entry name" value="METHIONINE AMINOPEPTIDASE"/>
    <property type="match status" value="1"/>
</dbReference>
<evidence type="ECO:0000256" key="2">
    <source>
        <dbReference type="ARBA" id="ARBA00022438"/>
    </source>
</evidence>
<dbReference type="InterPro" id="IPR000994">
    <property type="entry name" value="Pept_M24"/>
</dbReference>
<dbReference type="InterPro" id="IPR004027">
    <property type="entry name" value="SEC_C_motif"/>
</dbReference>
<evidence type="ECO:0000256" key="3">
    <source>
        <dbReference type="ARBA" id="ARBA00022670"/>
    </source>
</evidence>
<evidence type="ECO:0000256" key="7">
    <source>
        <dbReference type="RuleBase" id="RU003653"/>
    </source>
</evidence>
<dbReference type="STRING" id="592026.GCWU0000282_003193"/>
<comment type="subunit">
    <text evidence="6">Monomer.</text>
</comment>
<dbReference type="PRINTS" id="PR00599">
    <property type="entry name" value="MAPEPTIDASE"/>
</dbReference>
<dbReference type="Pfam" id="PF02810">
    <property type="entry name" value="SEC-C"/>
    <property type="match status" value="1"/>
</dbReference>
<dbReference type="InterPro" id="IPR002467">
    <property type="entry name" value="Pept_M24A_MAP1"/>
</dbReference>
<accession>V2Y0Q8</accession>
<proteinExistence type="inferred from homology"/>
<evidence type="ECO:0000256" key="1">
    <source>
        <dbReference type="ARBA" id="ARBA00002521"/>
    </source>
</evidence>
<dbReference type="NCBIfam" id="NF008970">
    <property type="entry name" value="PRK12318.1"/>
    <property type="match status" value="1"/>
</dbReference>
<feature type="binding site" evidence="6">
    <location>
        <position position="310"/>
    </location>
    <ligand>
        <name>a divalent metal cation</name>
        <dbReference type="ChEBI" id="CHEBI:60240"/>
        <label>1</label>
    </ligand>
</feature>
<dbReference type="SUPFAM" id="SSF103642">
    <property type="entry name" value="Sec-C motif"/>
    <property type="match status" value="1"/>
</dbReference>
<dbReference type="HOGENOM" id="CLU_015857_0_0_9"/>
<feature type="binding site" evidence="6">
    <location>
        <position position="278"/>
    </location>
    <ligand>
        <name>a divalent metal cation</name>
        <dbReference type="ChEBI" id="CHEBI:60240"/>
        <label>2</label>
        <note>catalytic</note>
    </ligand>
</feature>
<protein>
    <recommendedName>
        <fullName evidence="6 7">Methionine aminopeptidase</fullName>
        <shortName evidence="6">MAP</shortName>
        <shortName evidence="6">MetAP</shortName>
        <ecNumber evidence="6 7">3.4.11.18</ecNumber>
    </recommendedName>
    <alternativeName>
        <fullName evidence="6">Peptidase M</fullName>
    </alternativeName>
</protein>
<dbReference type="SUPFAM" id="SSF55920">
    <property type="entry name" value="Creatinase/aminopeptidase"/>
    <property type="match status" value="1"/>
</dbReference>
<feature type="binding site" evidence="6">
    <location>
        <position position="171"/>
    </location>
    <ligand>
        <name>a divalent metal cation</name>
        <dbReference type="ChEBI" id="CHEBI:60240"/>
        <label>1</label>
    </ligand>
</feature>
<dbReference type="EC" id="3.4.11.18" evidence="6 7"/>
<gene>
    <name evidence="6" type="primary">map</name>
    <name evidence="9" type="ORF">GCWU0000282_003193</name>
</gene>
<keyword evidence="4 6" id="KW-0479">Metal-binding</keyword>
<comment type="catalytic activity">
    <reaction evidence="6 7">
        <text>Release of N-terminal amino acids, preferentially methionine, from peptides and arylamides.</text>
        <dbReference type="EC" id="3.4.11.18"/>
    </reaction>
</comment>
<dbReference type="CDD" id="cd01086">
    <property type="entry name" value="MetAP1"/>
    <property type="match status" value="1"/>
</dbReference>
<dbReference type="NCBIfam" id="TIGR00500">
    <property type="entry name" value="met_pdase_I"/>
    <property type="match status" value="1"/>
</dbReference>
<dbReference type="AlphaFoldDB" id="V2Y0Q8"/>
<dbReference type="GO" id="GO:0006508">
    <property type="term" value="P:proteolysis"/>
    <property type="evidence" value="ECO:0007669"/>
    <property type="project" value="UniProtKB-KW"/>
</dbReference>
<dbReference type="PANTHER" id="PTHR43330:SF8">
    <property type="entry name" value="METHIONINE AMINOPEPTIDASE 1D, MITOCHONDRIAL"/>
    <property type="match status" value="1"/>
</dbReference>
<dbReference type="HAMAP" id="MF_01974">
    <property type="entry name" value="MetAP_1"/>
    <property type="match status" value="1"/>
</dbReference>
<comment type="cofactor">
    <cofactor evidence="6">
        <name>Co(2+)</name>
        <dbReference type="ChEBI" id="CHEBI:48828"/>
    </cofactor>
    <cofactor evidence="6">
        <name>Zn(2+)</name>
        <dbReference type="ChEBI" id="CHEBI:29105"/>
    </cofactor>
    <cofactor evidence="6">
        <name>Mn(2+)</name>
        <dbReference type="ChEBI" id="CHEBI:29035"/>
    </cofactor>
    <cofactor evidence="6">
        <name>Fe(2+)</name>
        <dbReference type="ChEBI" id="CHEBI:29033"/>
    </cofactor>
    <text evidence="6">Binds 2 divalent metal cations per subunit. Has a high-affinity and a low affinity metal-binding site. The true nature of the physiological cofactor is under debate. The enzyme is active with cobalt, zinc, manganese or divalent iron ions. Most likely, methionine aminopeptidases function as mononuclear Fe(2+)-metalloproteases under physiological conditions, and the catalytically relevant metal-binding site has been assigned to the histidine-containing high-affinity site.</text>
</comment>
<dbReference type="GO" id="GO:0004239">
    <property type="term" value="F:initiator methionyl aminopeptidase activity"/>
    <property type="evidence" value="ECO:0007669"/>
    <property type="project" value="UniProtKB-UniRule"/>
</dbReference>
<keyword evidence="3 6" id="KW-0645">Protease</keyword>
<keyword evidence="2 6" id="KW-0031">Aminopeptidase</keyword>
<dbReference type="EMBL" id="ACIL03000021">
    <property type="protein sequence ID" value="ESL01632.1"/>
    <property type="molecule type" value="Genomic_DNA"/>
</dbReference>
<feature type="binding site" evidence="6">
    <location>
        <position position="310"/>
    </location>
    <ligand>
        <name>a divalent metal cation</name>
        <dbReference type="ChEBI" id="CHEBI:60240"/>
        <label>2</label>
        <note>catalytic</note>
    </ligand>
</feature>
<dbReference type="GO" id="GO:0046872">
    <property type="term" value="F:metal ion binding"/>
    <property type="evidence" value="ECO:0007669"/>
    <property type="project" value="UniProtKB-UniRule"/>
</dbReference>
<organism evidence="9 10">
    <name type="scientific">Catonella morbi ATCC 51271</name>
    <dbReference type="NCBI Taxonomy" id="592026"/>
    <lineage>
        <taxon>Bacteria</taxon>
        <taxon>Bacillati</taxon>
        <taxon>Bacillota</taxon>
        <taxon>Clostridia</taxon>
        <taxon>Lachnospirales</taxon>
        <taxon>Lachnospiraceae</taxon>
        <taxon>Catonella</taxon>
    </lineage>
</organism>
<keyword evidence="5 6" id="KW-0378">Hydrolase</keyword>
<dbReference type="InterPro" id="IPR036005">
    <property type="entry name" value="Creatinase/aminopeptidase-like"/>
</dbReference>
<comment type="function">
    <text evidence="1 6">Removes the N-terminal methionine from nascent proteins. The N-terminal methionine is often cleaved when the second residue in the primary sequence is small and uncharged (Met-Ala-, Cys, Gly, Pro, Ser, Thr, or Val). Requires deformylation of the N(alpha)-formylated initiator methionine before it can be hydrolyzed.</text>
</comment>
<feature type="binding site" evidence="6">
    <location>
        <position position="153"/>
    </location>
    <ligand>
        <name>substrate</name>
    </ligand>
</feature>
<evidence type="ECO:0000313" key="9">
    <source>
        <dbReference type="EMBL" id="ESL01632.1"/>
    </source>
</evidence>
<comment type="similarity">
    <text evidence="6">Belongs to the peptidase M24A family. Methionine aminopeptidase type 1 subfamily.</text>
</comment>
<evidence type="ECO:0000313" key="10">
    <source>
        <dbReference type="Proteomes" id="UP000018227"/>
    </source>
</evidence>
<dbReference type="eggNOG" id="COG0024">
    <property type="taxonomic scope" value="Bacteria"/>
</dbReference>
<sequence>MKCLINPLTLINKKSIVINGWLATANEKNEGKKMFLDKIGRNDDCWCGSGNKYKHCHQIFDEKLAELKARGRKIPTHKMIKNAAQIDGIREAGKVNNAILDEVASKIKMGMSTEEINSIVVEATARLGGIAAPLNYEGFPKSVCTSINDQVCHGIPSADDILEDGDIVNVDVTTIYKGFYADASRMFLIGDVLPEDKELVKVAREAIDIGLSAVKPWACLGDVGQVINDFATKHGYSVVREIGGHGVGIEFHEDPWVSYVSKKNTGYVLAPGMVFTIEPMINEGKADIFIDESNEWTVYTEDGSYSAQWEVTVAVTEDGYEVLAS</sequence>
<dbReference type="Pfam" id="PF00557">
    <property type="entry name" value="Peptidase_M24"/>
    <property type="match status" value="1"/>
</dbReference>
<comment type="caution">
    <text evidence="9">The sequence shown here is derived from an EMBL/GenBank/DDBJ whole genome shotgun (WGS) entry which is preliminary data.</text>
</comment>
<dbReference type="GO" id="GO:0070006">
    <property type="term" value="F:metalloaminopeptidase activity"/>
    <property type="evidence" value="ECO:0007669"/>
    <property type="project" value="UniProtKB-UniRule"/>
</dbReference>
<feature type="binding site" evidence="6">
    <location>
        <position position="182"/>
    </location>
    <ligand>
        <name>a divalent metal cation</name>
        <dbReference type="ChEBI" id="CHEBI:60240"/>
        <label>2</label>
        <note>catalytic</note>
    </ligand>
</feature>
<feature type="domain" description="Peptidase M24" evidence="8">
    <location>
        <begin position="88"/>
        <end position="317"/>
    </location>
</feature>
<dbReference type="Gene3D" id="3.10.450.50">
    <property type="match status" value="1"/>
</dbReference>
<evidence type="ECO:0000256" key="5">
    <source>
        <dbReference type="ARBA" id="ARBA00022801"/>
    </source>
</evidence>
<feature type="binding site" evidence="6">
    <location>
        <position position="245"/>
    </location>
    <ligand>
        <name>a divalent metal cation</name>
        <dbReference type="ChEBI" id="CHEBI:60240"/>
        <label>2</label>
        <note>catalytic</note>
    </ligand>
</feature>
<evidence type="ECO:0000259" key="8">
    <source>
        <dbReference type="Pfam" id="PF00557"/>
    </source>
</evidence>
<evidence type="ECO:0000256" key="6">
    <source>
        <dbReference type="HAMAP-Rule" id="MF_01974"/>
    </source>
</evidence>
<name>V2Y0Q8_9FIRM</name>
<dbReference type="InterPro" id="IPR001714">
    <property type="entry name" value="Pept_M24_MAP"/>
</dbReference>
<reference evidence="9 10" key="1">
    <citation type="submission" date="2013-06" db="EMBL/GenBank/DDBJ databases">
        <authorList>
            <person name="Weinstock G."/>
            <person name="Sodergren E."/>
            <person name="Clifton S."/>
            <person name="Fulton L."/>
            <person name="Fulton B."/>
            <person name="Courtney L."/>
            <person name="Fronick C."/>
            <person name="Harrison M."/>
            <person name="Strong C."/>
            <person name="Farmer C."/>
            <person name="Delahaunty K."/>
            <person name="Markovic C."/>
            <person name="Hall O."/>
            <person name="Minx P."/>
            <person name="Tomlinson C."/>
            <person name="Mitreva M."/>
            <person name="Nelson J."/>
            <person name="Hou S."/>
            <person name="Wollam A."/>
            <person name="Pepin K.H."/>
            <person name="Johnson M."/>
            <person name="Bhonagiri V."/>
            <person name="Nash W.E."/>
            <person name="Warren W."/>
            <person name="Chinwalla A."/>
            <person name="Mardis E.R."/>
            <person name="Wilson R.K."/>
        </authorList>
    </citation>
    <scope>NUCLEOTIDE SEQUENCE [LARGE SCALE GENOMIC DNA]</scope>
    <source>
        <strain evidence="9 10">ATCC 51271</strain>
    </source>
</reference>
<evidence type="ECO:0000256" key="4">
    <source>
        <dbReference type="ARBA" id="ARBA00022723"/>
    </source>
</evidence>